<name>A0A7Y9EZD1_9ACTN</name>
<dbReference type="AlphaFoldDB" id="A0A7Y9EZD1"/>
<keyword evidence="4" id="KW-1185">Reference proteome</keyword>
<gene>
    <name evidence="3" type="ORF">BKA08_000927</name>
</gene>
<dbReference type="RefSeq" id="WP_179614557.1">
    <property type="nucleotide sequence ID" value="NZ_CP059163.1"/>
</dbReference>
<feature type="compositionally biased region" description="Acidic residues" evidence="1">
    <location>
        <begin position="89"/>
        <end position="100"/>
    </location>
</feature>
<dbReference type="EMBL" id="JACCBE010000001">
    <property type="protein sequence ID" value="NYD56689.1"/>
    <property type="molecule type" value="Genomic_DNA"/>
</dbReference>
<feature type="region of interest" description="Disordered" evidence="1">
    <location>
        <begin position="61"/>
        <end position="118"/>
    </location>
</feature>
<keyword evidence="2" id="KW-0812">Transmembrane</keyword>
<evidence type="ECO:0000313" key="3">
    <source>
        <dbReference type="EMBL" id="NYD56689.1"/>
    </source>
</evidence>
<feature type="transmembrane region" description="Helical" evidence="2">
    <location>
        <begin position="42"/>
        <end position="62"/>
    </location>
</feature>
<feature type="region of interest" description="Disordered" evidence="1">
    <location>
        <begin position="1"/>
        <end position="28"/>
    </location>
</feature>
<dbReference type="Proteomes" id="UP000516957">
    <property type="component" value="Unassembled WGS sequence"/>
</dbReference>
<evidence type="ECO:0000313" key="4">
    <source>
        <dbReference type="Proteomes" id="UP000516957"/>
    </source>
</evidence>
<evidence type="ECO:0000256" key="1">
    <source>
        <dbReference type="SAM" id="MobiDB-lite"/>
    </source>
</evidence>
<protein>
    <submittedName>
        <fullName evidence="3">Uncharacterized protein</fullName>
    </submittedName>
</protein>
<organism evidence="3 4">
    <name type="scientific">Nocardioides marinisabuli</name>
    <dbReference type="NCBI Taxonomy" id="419476"/>
    <lineage>
        <taxon>Bacteria</taxon>
        <taxon>Bacillati</taxon>
        <taxon>Actinomycetota</taxon>
        <taxon>Actinomycetes</taxon>
        <taxon>Propionibacteriales</taxon>
        <taxon>Nocardioidaceae</taxon>
        <taxon>Nocardioides</taxon>
    </lineage>
</organism>
<sequence length="305" mass="32313">MDQDNERDLSRRIDDSFGDGPPAGPVDEVVAAGRGALRRRRAATWGGALAVLGVVGVGAVVAQTGTPGGGDDLVAGGTSASEPAQPDEQPSEEPGEEPSAEPEPPTYSDDVPDSWGQGQLAGYVDGEVVVRAGLEVTEVAEDPLGLEPAVSSTALALAETDGKRSWRYLLWTDGERPRFAQESSTVPAWSFEEWLEAYAVDTVEAIGRDLVRFGGGKSLEAGERATILEQRPDPDLPAPFAPASARTAVAQVERDGLTWFVLARELEGERDYVATPLSEETGDDVDSFLELATERYADQGGTGMR</sequence>
<reference evidence="3 4" key="1">
    <citation type="submission" date="2020-07" db="EMBL/GenBank/DDBJ databases">
        <title>Sequencing the genomes of 1000 actinobacteria strains.</title>
        <authorList>
            <person name="Klenk H.-P."/>
        </authorList>
    </citation>
    <scope>NUCLEOTIDE SEQUENCE [LARGE SCALE GENOMIC DNA]</scope>
    <source>
        <strain evidence="3 4">DSM 18965</strain>
    </source>
</reference>
<feature type="compositionally biased region" description="Basic and acidic residues" evidence="1">
    <location>
        <begin position="1"/>
        <end position="15"/>
    </location>
</feature>
<evidence type="ECO:0000256" key="2">
    <source>
        <dbReference type="SAM" id="Phobius"/>
    </source>
</evidence>
<proteinExistence type="predicted"/>
<keyword evidence="2" id="KW-0472">Membrane</keyword>
<keyword evidence="2" id="KW-1133">Transmembrane helix</keyword>
<comment type="caution">
    <text evidence="3">The sequence shown here is derived from an EMBL/GenBank/DDBJ whole genome shotgun (WGS) entry which is preliminary data.</text>
</comment>
<accession>A0A7Y9EZD1</accession>